<dbReference type="PANTHER" id="PTHR12277:SF81">
    <property type="entry name" value="PROTEIN ABHD13"/>
    <property type="match status" value="1"/>
</dbReference>
<accession>S0G1V2</accession>
<comment type="caution">
    <text evidence="1">The sequence shown here is derived from an EMBL/GenBank/DDBJ whole genome shotgun (WGS) entry which is preliminary data.</text>
</comment>
<dbReference type="RefSeq" id="WP_006963460.1">
    <property type="nucleotide sequence ID" value="NZ_APJX01000001.1"/>
</dbReference>
<gene>
    <name evidence="1" type="ORF">Dpo_1c00350</name>
</gene>
<dbReference type="PANTHER" id="PTHR12277">
    <property type="entry name" value="ALPHA/BETA HYDROLASE DOMAIN-CONTAINING PROTEIN"/>
    <property type="match status" value="1"/>
</dbReference>
<dbReference type="Proteomes" id="UP000014216">
    <property type="component" value="Unassembled WGS sequence"/>
</dbReference>
<sequence length="281" mass="31032">MRFPVIVVIAVLLFLLTRYVFSRKLLYFPMPVNAEQLAQMAARIPEAEEIRISVGKNTVLHGWLVKKDWTGLPTVFYFGGNAEEVSVNLADFSARVSANGVLINYRGYGQSGGSPTEARLKADALAIYDHMATRYSLDATNCAAWGRSLGSSMAAYLALERGLGRLMLTCPFDSIQAVAGAYYPSWLVNLVLEDRHRTIDFAAGITSPTLILVAPNDEVIPTQNTLRLYERLTCPKQLVPVHGAGHNTISSFEAYFDAVNTFLEKDLAHTRSDRLTKDPAK</sequence>
<keyword evidence="1" id="KW-0378">Hydrolase</keyword>
<evidence type="ECO:0000313" key="2">
    <source>
        <dbReference type="Proteomes" id="UP000014216"/>
    </source>
</evidence>
<keyword evidence="2" id="KW-1185">Reference proteome</keyword>
<dbReference type="SUPFAM" id="SSF53474">
    <property type="entry name" value="alpha/beta-Hydrolases"/>
    <property type="match status" value="1"/>
</dbReference>
<reference evidence="1 2" key="1">
    <citation type="journal article" date="2013" name="Genome Announc.">
        <title>Draft Genome Sequence of Desulfotignum phosphitoxidans DSM 13687 Strain FiPS-3.</title>
        <authorList>
            <person name="Poehlein A."/>
            <person name="Daniel R."/>
            <person name="Simeonova D.D."/>
        </authorList>
    </citation>
    <scope>NUCLEOTIDE SEQUENCE [LARGE SCALE GENOMIC DNA]</scope>
    <source>
        <strain evidence="1 2">DSM 13687</strain>
    </source>
</reference>
<dbReference type="OrthoDB" id="9777090at2"/>
<dbReference type="GO" id="GO:0016787">
    <property type="term" value="F:hydrolase activity"/>
    <property type="evidence" value="ECO:0007669"/>
    <property type="project" value="UniProtKB-KW"/>
</dbReference>
<name>S0G1V2_9BACT</name>
<proteinExistence type="predicted"/>
<dbReference type="InterPro" id="IPR029058">
    <property type="entry name" value="AB_hydrolase_fold"/>
</dbReference>
<protein>
    <submittedName>
        <fullName evidence="1">Hydrolase of the alpha/beta superfamily</fullName>
    </submittedName>
</protein>
<dbReference type="EMBL" id="APJX01000001">
    <property type="protein sequence ID" value="EMS80905.1"/>
    <property type="molecule type" value="Genomic_DNA"/>
</dbReference>
<evidence type="ECO:0000313" key="1">
    <source>
        <dbReference type="EMBL" id="EMS80905.1"/>
    </source>
</evidence>
<dbReference type="Gene3D" id="3.40.50.1820">
    <property type="entry name" value="alpha/beta hydrolase"/>
    <property type="match status" value="1"/>
</dbReference>
<dbReference type="AlphaFoldDB" id="S0G1V2"/>
<organism evidence="1 2">
    <name type="scientific">Desulfotignum phosphitoxidans DSM 13687</name>
    <dbReference type="NCBI Taxonomy" id="1286635"/>
    <lineage>
        <taxon>Bacteria</taxon>
        <taxon>Pseudomonadati</taxon>
        <taxon>Thermodesulfobacteriota</taxon>
        <taxon>Desulfobacteria</taxon>
        <taxon>Desulfobacterales</taxon>
        <taxon>Desulfobacteraceae</taxon>
        <taxon>Desulfotignum</taxon>
    </lineage>
</organism>